<organism evidence="1">
    <name type="scientific">Lepeophtheirus salmonis</name>
    <name type="common">Salmon louse</name>
    <name type="synonym">Caligus salmonis</name>
    <dbReference type="NCBI Taxonomy" id="72036"/>
    <lineage>
        <taxon>Eukaryota</taxon>
        <taxon>Metazoa</taxon>
        <taxon>Ecdysozoa</taxon>
        <taxon>Arthropoda</taxon>
        <taxon>Crustacea</taxon>
        <taxon>Multicrustacea</taxon>
        <taxon>Hexanauplia</taxon>
        <taxon>Copepoda</taxon>
        <taxon>Siphonostomatoida</taxon>
        <taxon>Caligidae</taxon>
        <taxon>Lepeophtheirus</taxon>
    </lineage>
</organism>
<sequence>MENTAVSISGHVKRRSVSRRTLAQAIKEDLNLSSYVRGRRHLLTKKMKQVRVERRIKLHRICKKNPGIIKLISDEFNFTIDVAYKAKNDQWLSGSRSSVSRIMKTRNPSKAIFFGPFTSNETLMPLYIFPPKARLYMDGYVELHQTAFLPWLASHYPPSPKFMWI</sequence>
<dbReference type="AlphaFoldDB" id="A0A0K2TC69"/>
<dbReference type="EMBL" id="HACA01006247">
    <property type="protein sequence ID" value="CDW23608.1"/>
    <property type="molecule type" value="Transcribed_RNA"/>
</dbReference>
<accession>A0A0K2TC69</accession>
<evidence type="ECO:0000313" key="1">
    <source>
        <dbReference type="EMBL" id="CDW23608.1"/>
    </source>
</evidence>
<protein>
    <submittedName>
        <fullName evidence="1">Uncharacterized protein</fullName>
    </submittedName>
</protein>
<name>A0A0K2TC69_LEPSM</name>
<proteinExistence type="predicted"/>
<reference evidence="1" key="1">
    <citation type="submission" date="2014-05" db="EMBL/GenBank/DDBJ databases">
        <authorList>
            <person name="Chronopoulou M."/>
        </authorList>
    </citation>
    <scope>NUCLEOTIDE SEQUENCE</scope>
    <source>
        <tissue evidence="1">Whole organism</tissue>
    </source>
</reference>